<dbReference type="Proteomes" id="UP000492821">
    <property type="component" value="Unassembled WGS sequence"/>
</dbReference>
<accession>A0A7E4VM68</accession>
<dbReference type="AlphaFoldDB" id="A0A7E4VM68"/>
<name>A0A7E4VM68_PANRE</name>
<dbReference type="WBParaSite" id="Pan_g22899.t1">
    <property type="protein sequence ID" value="Pan_g22899.t1"/>
    <property type="gene ID" value="Pan_g22899"/>
</dbReference>
<feature type="compositionally biased region" description="Low complexity" evidence="1">
    <location>
        <begin position="30"/>
        <end position="44"/>
    </location>
</feature>
<proteinExistence type="predicted"/>
<reference evidence="3" key="2">
    <citation type="submission" date="2020-10" db="UniProtKB">
        <authorList>
            <consortium name="WormBaseParasite"/>
        </authorList>
    </citation>
    <scope>IDENTIFICATION</scope>
</reference>
<keyword evidence="2" id="KW-1185">Reference proteome</keyword>
<protein>
    <submittedName>
        <fullName evidence="3">H15 domain-containing protein</fullName>
    </submittedName>
</protein>
<evidence type="ECO:0000313" key="3">
    <source>
        <dbReference type="WBParaSite" id="Pan_g22899.t1"/>
    </source>
</evidence>
<reference evidence="2" key="1">
    <citation type="journal article" date="2013" name="Genetics">
        <title>The draft genome and transcriptome of Panagrellus redivivus are shaped by the harsh demands of a free-living lifestyle.</title>
        <authorList>
            <person name="Srinivasan J."/>
            <person name="Dillman A.R."/>
            <person name="Macchietto M.G."/>
            <person name="Heikkinen L."/>
            <person name="Lakso M."/>
            <person name="Fracchia K.M."/>
            <person name="Antoshechkin I."/>
            <person name="Mortazavi A."/>
            <person name="Wong G."/>
            <person name="Sternberg P.W."/>
        </authorList>
    </citation>
    <scope>NUCLEOTIDE SEQUENCE [LARGE SCALE GENOMIC DNA]</scope>
    <source>
        <strain evidence="2">MT8872</strain>
    </source>
</reference>
<feature type="compositionally biased region" description="Basic residues" evidence="1">
    <location>
        <begin position="45"/>
        <end position="55"/>
    </location>
</feature>
<sequence>MSLDRVAMALDDVIKEDRKANKGKGKKGANKAANNNNTKKAAGGIKKKNTPRKPKAAPGQDPATANLVKKLVKKALVQNGVVAKAKPVQRGARAQKKNNNTPQTTVVRKIVRKVVTGGAPSPRGRTTRRVVRRVEKPLGVSQRSRTIVRRVVQAPPRRQPQQTIVREVRYVRDPAPRRNERVVVRRAAPKPRQRVVVVDESPRARYGSVYSNSSSRRPARRSNDPFYEPRNYLQRY</sequence>
<evidence type="ECO:0000313" key="2">
    <source>
        <dbReference type="Proteomes" id="UP000492821"/>
    </source>
</evidence>
<feature type="region of interest" description="Disordered" evidence="1">
    <location>
        <begin position="206"/>
        <end position="236"/>
    </location>
</feature>
<evidence type="ECO:0000256" key="1">
    <source>
        <dbReference type="SAM" id="MobiDB-lite"/>
    </source>
</evidence>
<organism evidence="2 3">
    <name type="scientific">Panagrellus redivivus</name>
    <name type="common">Microworm</name>
    <dbReference type="NCBI Taxonomy" id="6233"/>
    <lineage>
        <taxon>Eukaryota</taxon>
        <taxon>Metazoa</taxon>
        <taxon>Ecdysozoa</taxon>
        <taxon>Nematoda</taxon>
        <taxon>Chromadorea</taxon>
        <taxon>Rhabditida</taxon>
        <taxon>Tylenchina</taxon>
        <taxon>Panagrolaimomorpha</taxon>
        <taxon>Panagrolaimoidea</taxon>
        <taxon>Panagrolaimidae</taxon>
        <taxon>Panagrellus</taxon>
    </lineage>
</organism>
<feature type="region of interest" description="Disordered" evidence="1">
    <location>
        <begin position="11"/>
        <end position="64"/>
    </location>
</feature>